<feature type="transmembrane region" description="Helical" evidence="7">
    <location>
        <begin position="317"/>
        <end position="339"/>
    </location>
</feature>
<dbReference type="KEGG" id="gni:GNIT_2958"/>
<evidence type="ECO:0000256" key="5">
    <source>
        <dbReference type="ARBA" id="ARBA00022989"/>
    </source>
</evidence>
<proteinExistence type="inferred from homology"/>
<comment type="subcellular location">
    <subcellularLocation>
        <location evidence="1">Cell membrane</location>
        <topology evidence="1">Multi-pass membrane protein</topology>
    </subcellularLocation>
</comment>
<feature type="domain" description="ABC3 transporter permease C-terminal" evidence="8">
    <location>
        <begin position="662"/>
        <end position="778"/>
    </location>
</feature>
<dbReference type="OrthoDB" id="5137249at2"/>
<dbReference type="PANTHER" id="PTHR30489">
    <property type="entry name" value="LIPOPROTEIN-RELEASING SYSTEM TRANSMEMBRANE PROTEIN LOLE"/>
    <property type="match status" value="1"/>
</dbReference>
<dbReference type="Proteomes" id="UP000009282">
    <property type="component" value="Chromosome"/>
</dbReference>
<dbReference type="eggNOG" id="COG0577">
    <property type="taxonomic scope" value="Bacteria"/>
</dbReference>
<dbReference type="Pfam" id="PF12704">
    <property type="entry name" value="MacB_PCD"/>
    <property type="match status" value="1"/>
</dbReference>
<protein>
    <recommendedName>
        <fullName evidence="12">Permease</fullName>
    </recommendedName>
</protein>
<accession>G4QMX2</accession>
<dbReference type="InterPro" id="IPR025857">
    <property type="entry name" value="MacB_PCD"/>
</dbReference>
<evidence type="ECO:0000256" key="6">
    <source>
        <dbReference type="ARBA" id="ARBA00023136"/>
    </source>
</evidence>
<feature type="domain" description="ABC3 transporter permease C-terminal" evidence="8">
    <location>
        <begin position="269"/>
        <end position="389"/>
    </location>
</feature>
<dbReference type="InterPro" id="IPR003838">
    <property type="entry name" value="ABC3_permease_C"/>
</dbReference>
<feature type="transmembrane region" description="Helical" evidence="7">
    <location>
        <begin position="703"/>
        <end position="730"/>
    </location>
</feature>
<name>G4QMX2_GLANF</name>
<comment type="similarity">
    <text evidence="2">Belongs to the ABC-4 integral membrane protein family. LolC/E subfamily.</text>
</comment>
<evidence type="ECO:0000256" key="1">
    <source>
        <dbReference type="ARBA" id="ARBA00004651"/>
    </source>
</evidence>
<evidence type="ECO:0000313" key="10">
    <source>
        <dbReference type="EMBL" id="AEP31055.1"/>
    </source>
</evidence>
<evidence type="ECO:0000259" key="8">
    <source>
        <dbReference type="Pfam" id="PF02687"/>
    </source>
</evidence>
<evidence type="ECO:0000259" key="9">
    <source>
        <dbReference type="Pfam" id="PF12704"/>
    </source>
</evidence>
<dbReference type="AlphaFoldDB" id="G4QMX2"/>
<feature type="transmembrane region" description="Helical" evidence="7">
    <location>
        <begin position="269"/>
        <end position="291"/>
    </location>
</feature>
<keyword evidence="6 7" id="KW-0472">Membrane</keyword>
<dbReference type="EMBL" id="CP003060">
    <property type="protein sequence ID" value="AEP31055.1"/>
    <property type="molecule type" value="Genomic_DNA"/>
</dbReference>
<dbReference type="InterPro" id="IPR051447">
    <property type="entry name" value="Lipoprotein-release_system"/>
</dbReference>
<dbReference type="PANTHER" id="PTHR30489:SF0">
    <property type="entry name" value="LIPOPROTEIN-RELEASING SYSTEM TRANSMEMBRANE PROTEIN LOLE"/>
    <property type="match status" value="1"/>
</dbReference>
<feature type="transmembrane region" description="Helical" evidence="7">
    <location>
        <begin position="656"/>
        <end position="676"/>
    </location>
</feature>
<feature type="transmembrane region" description="Helical" evidence="7">
    <location>
        <begin position="434"/>
        <end position="453"/>
    </location>
</feature>
<dbReference type="STRING" id="1085623.GNIT_2958"/>
<evidence type="ECO:0000313" key="11">
    <source>
        <dbReference type="Proteomes" id="UP000009282"/>
    </source>
</evidence>
<gene>
    <name evidence="10" type="ordered locus">GNIT_2958</name>
</gene>
<keyword evidence="4 7" id="KW-0812">Transmembrane</keyword>
<evidence type="ECO:0000256" key="4">
    <source>
        <dbReference type="ARBA" id="ARBA00022692"/>
    </source>
</evidence>
<dbReference type="GO" id="GO:0098797">
    <property type="term" value="C:plasma membrane protein complex"/>
    <property type="evidence" value="ECO:0007669"/>
    <property type="project" value="TreeGrafter"/>
</dbReference>
<evidence type="ECO:0000256" key="7">
    <source>
        <dbReference type="SAM" id="Phobius"/>
    </source>
</evidence>
<evidence type="ECO:0000256" key="3">
    <source>
        <dbReference type="ARBA" id="ARBA00022475"/>
    </source>
</evidence>
<keyword evidence="3" id="KW-1003">Cell membrane</keyword>
<evidence type="ECO:0000256" key="2">
    <source>
        <dbReference type="ARBA" id="ARBA00005236"/>
    </source>
</evidence>
<dbReference type="Pfam" id="PF02687">
    <property type="entry name" value="FtsX"/>
    <property type="match status" value="2"/>
</dbReference>
<reference evidence="10 11" key="1">
    <citation type="journal article" date="2011" name="J. Bacteriol.">
        <title>Complete genome sequence of seawater bacterium Glaciecola nitratireducens FR1064T.</title>
        <authorList>
            <person name="Bian F."/>
            <person name="Qin Q.L."/>
            <person name="Xie B.B."/>
            <person name="Shu Y.L."/>
            <person name="Zhang X.Y."/>
            <person name="Yu Y."/>
            <person name="Chen B."/>
            <person name="Chen X.L."/>
            <person name="Zhou B.C."/>
            <person name="Zhang Y.Z."/>
        </authorList>
    </citation>
    <scope>NUCLEOTIDE SEQUENCE [LARGE SCALE GENOMIC DNA]</scope>
    <source>
        <strain evidence="11">JCM 12485 / KCTC 12276 / FR1064</strain>
    </source>
</reference>
<dbReference type="GO" id="GO:0044874">
    <property type="term" value="P:lipoprotein localization to outer membrane"/>
    <property type="evidence" value="ECO:0007669"/>
    <property type="project" value="TreeGrafter"/>
</dbReference>
<feature type="transmembrane region" description="Helical" evidence="7">
    <location>
        <begin position="21"/>
        <end position="40"/>
    </location>
</feature>
<evidence type="ECO:0008006" key="12">
    <source>
        <dbReference type="Google" id="ProtNLM"/>
    </source>
</evidence>
<sequence>MSALDHKLLRDLWRLRGQVMAIAFVIGSGVATLVMSLSTVEGLQATTDAYYERYRFADVFAHATRVPERQRQQISDIPGVQTVQTSITRYATLDVNGFSEPIIGQITSIPESGQPLLNQLVLRKGRWISPENDDEIIVSEPFAQAHKLDLNDQISILMNGHQRSFYIVGMALSPEFIYSIGPGSLLPDDLRFGVIWMSREVIEAAYDLNESFNTIAVKLLYNAPAEPVLQHIDNILEPYGGVSAITRKDQLSNWFVMNEIAQQESMATILPSIFILVSVFLTNMVLSRLIATERTEIGLLKAFGYSSLQIGWHYTKMVLVICLIGFVLGSLLGAFFGHLNMMMYAELYRFPILIYQPGVQSFMISGVISTVAAIAGALGAVYKAVKLPPAQAMTPPSPPVYKHAIKFNTVWGKWLDQPTRIALRQIGRWPVRSFLTSIGIAFSTGLIVMNLQWTDSLSHLSRVYFFEAQRQDIMLGLTEPVEMRAIHEFKKLPGVLDAEPMRFISAEFHSGSVSHRGAINGIESGSRLQPIYDDAKHTTVPVPENGLMMSTRLAQKLKVRVGDLVWVDILEGRRPSVLLPIVGLFETFIGTPVFMELHALNRTIKSSPSFAYVNLVIDDNYQQEIFTTLKNTPQISAVMMRQAALDAFNQTIIEHLYVFIYMFVGLAAVLAFGVTYNSTRIALSERARELATLRVLGFSKGQISYVLLGEVIFLILIGLPMGCGVGWLLVLTMANAFDTEMYRVPLVIETSTYGFSIVLVIISTAISAMIVRSRVNRLDFIKVLKTRE</sequence>
<feature type="domain" description="MacB-like periplasmic core" evidence="9">
    <location>
        <begin position="26"/>
        <end position="231"/>
    </location>
</feature>
<keyword evidence="5 7" id="KW-1133">Transmembrane helix</keyword>
<keyword evidence="11" id="KW-1185">Reference proteome</keyword>
<feature type="transmembrane region" description="Helical" evidence="7">
    <location>
        <begin position="359"/>
        <end position="382"/>
    </location>
</feature>
<organism evidence="10 11">
    <name type="scientific">Glaciecola nitratireducens (strain JCM 12485 / KCTC 12276 / FR1064)</name>
    <dbReference type="NCBI Taxonomy" id="1085623"/>
    <lineage>
        <taxon>Bacteria</taxon>
        <taxon>Pseudomonadati</taxon>
        <taxon>Pseudomonadota</taxon>
        <taxon>Gammaproteobacteria</taxon>
        <taxon>Alteromonadales</taxon>
        <taxon>Alteromonadaceae</taxon>
        <taxon>Brumicola</taxon>
    </lineage>
</organism>
<feature type="transmembrane region" description="Helical" evidence="7">
    <location>
        <begin position="750"/>
        <end position="771"/>
    </location>
</feature>
<dbReference type="HOGENOM" id="CLU_005531_2_0_6"/>
<dbReference type="RefSeq" id="WP_014109928.1">
    <property type="nucleotide sequence ID" value="NC_016041.1"/>
</dbReference>